<dbReference type="AlphaFoldDB" id="A0A060XNK6"/>
<evidence type="ECO:0000256" key="2">
    <source>
        <dbReference type="ARBA" id="ARBA00022475"/>
    </source>
</evidence>
<accession>A0A060XNK6</accession>
<evidence type="ECO:0000256" key="5">
    <source>
        <dbReference type="ARBA" id="ARBA00023180"/>
    </source>
</evidence>
<dbReference type="SMART" id="SM00907">
    <property type="entry name" value="GDNF"/>
    <property type="match status" value="2"/>
</dbReference>
<dbReference type="Pfam" id="PF02351">
    <property type="entry name" value="GDNF"/>
    <property type="match status" value="1"/>
</dbReference>
<proteinExistence type="predicted"/>
<dbReference type="PaxDb" id="8022-A0A060XNK6"/>
<evidence type="ECO:0000256" key="3">
    <source>
        <dbReference type="ARBA" id="ARBA00022729"/>
    </source>
</evidence>
<comment type="subcellular location">
    <subcellularLocation>
        <location evidence="1">Cell membrane</location>
    </subcellularLocation>
</comment>
<dbReference type="GO" id="GO:0005886">
    <property type="term" value="C:plasma membrane"/>
    <property type="evidence" value="ECO:0007669"/>
    <property type="project" value="UniProtKB-SubCell"/>
</dbReference>
<gene>
    <name evidence="7" type="ORF">GSONMT00018347001</name>
</gene>
<reference evidence="7" key="2">
    <citation type="submission" date="2014-03" db="EMBL/GenBank/DDBJ databases">
        <authorList>
            <person name="Genoscope - CEA"/>
        </authorList>
    </citation>
    <scope>NUCLEOTIDE SEQUENCE</scope>
</reference>
<evidence type="ECO:0000313" key="7">
    <source>
        <dbReference type="EMBL" id="CDQ78869.1"/>
    </source>
</evidence>
<sequence length="265" mass="29853">MATFAGFIKWTGRSTLYLCCAFVLFGCLCIASPTHGRRLICWQAIMKCHGESECHYAYDQYLYACAPVINGDRKKCPSHCISSLIQLNLTETGPSLEDCDCASDPVCRSTKRAIEPCLPRTSNMGCTEARRQCERDSQCSSAMRDYLFHCRKLFGGERCSDDCRRVIANMRNIPKAQQLDTCVCDGTERTICEYVKVSMKNFCFDSMDRYAGSGLSDSEDDSEDDYDEMEDYIYVENKSFSSRSACRGVVWTASVATILVLMNLI</sequence>
<dbReference type="InterPro" id="IPR016017">
    <property type="entry name" value="GDNF/GAS1"/>
</dbReference>
<name>A0A060XNK6_ONCMY</name>
<dbReference type="GO" id="GO:0051726">
    <property type="term" value="P:regulation of cell cycle"/>
    <property type="evidence" value="ECO:0007669"/>
    <property type="project" value="InterPro"/>
</dbReference>
<feature type="domain" description="GDNF/GAS1" evidence="6">
    <location>
        <begin position="126"/>
        <end position="203"/>
    </location>
</feature>
<evidence type="ECO:0000259" key="6">
    <source>
        <dbReference type="SMART" id="SM00907"/>
    </source>
</evidence>
<evidence type="ECO:0000256" key="1">
    <source>
        <dbReference type="ARBA" id="ARBA00004236"/>
    </source>
</evidence>
<organism evidence="7 8">
    <name type="scientific">Oncorhynchus mykiss</name>
    <name type="common">Rainbow trout</name>
    <name type="synonym">Salmo gairdneri</name>
    <dbReference type="NCBI Taxonomy" id="8022"/>
    <lineage>
        <taxon>Eukaryota</taxon>
        <taxon>Metazoa</taxon>
        <taxon>Chordata</taxon>
        <taxon>Craniata</taxon>
        <taxon>Vertebrata</taxon>
        <taxon>Euteleostomi</taxon>
        <taxon>Actinopterygii</taxon>
        <taxon>Neopterygii</taxon>
        <taxon>Teleostei</taxon>
        <taxon>Protacanthopterygii</taxon>
        <taxon>Salmoniformes</taxon>
        <taxon>Salmonidae</taxon>
        <taxon>Salmoninae</taxon>
        <taxon>Oncorhynchus</taxon>
    </lineage>
</organism>
<dbReference type="InterPro" id="IPR039596">
    <property type="entry name" value="GAS1"/>
</dbReference>
<evidence type="ECO:0000313" key="8">
    <source>
        <dbReference type="Proteomes" id="UP000193380"/>
    </source>
</evidence>
<dbReference type="PANTHER" id="PTHR16840:SF7">
    <property type="entry name" value="GROWTH ARREST-SPECIFIC 1B"/>
    <property type="match status" value="1"/>
</dbReference>
<evidence type="ECO:0000256" key="4">
    <source>
        <dbReference type="ARBA" id="ARBA00023136"/>
    </source>
</evidence>
<dbReference type="PANTHER" id="PTHR16840">
    <property type="entry name" value="GROWTH ARREST-SPECIFIC PROTEIN 1"/>
    <property type="match status" value="1"/>
</dbReference>
<dbReference type="STRING" id="8022.A0A060XNK6"/>
<protein>
    <recommendedName>
        <fullName evidence="6">GDNF/GAS1 domain-containing protein</fullName>
    </recommendedName>
</protein>
<dbReference type="Proteomes" id="UP000193380">
    <property type="component" value="Unassembled WGS sequence"/>
</dbReference>
<reference evidence="7" key="1">
    <citation type="journal article" date="2014" name="Nat. Commun.">
        <title>The rainbow trout genome provides novel insights into evolution after whole-genome duplication in vertebrates.</title>
        <authorList>
            <person name="Berthelot C."/>
            <person name="Brunet F."/>
            <person name="Chalopin D."/>
            <person name="Juanchich A."/>
            <person name="Bernard M."/>
            <person name="Noel B."/>
            <person name="Bento P."/>
            <person name="Da Silva C."/>
            <person name="Labadie K."/>
            <person name="Alberti A."/>
            <person name="Aury J.M."/>
            <person name="Louis A."/>
            <person name="Dehais P."/>
            <person name="Bardou P."/>
            <person name="Montfort J."/>
            <person name="Klopp C."/>
            <person name="Cabau C."/>
            <person name="Gaspin C."/>
            <person name="Thorgaard G.H."/>
            <person name="Boussaha M."/>
            <person name="Quillet E."/>
            <person name="Guyomard R."/>
            <person name="Galiana D."/>
            <person name="Bobe J."/>
            <person name="Volff J.N."/>
            <person name="Genet C."/>
            <person name="Wincker P."/>
            <person name="Jaillon O."/>
            <person name="Roest Crollius H."/>
            <person name="Guiguen Y."/>
        </authorList>
    </citation>
    <scope>NUCLEOTIDE SEQUENCE [LARGE SCALE GENOMIC DNA]</scope>
</reference>
<keyword evidence="4" id="KW-0472">Membrane</keyword>
<feature type="domain" description="GDNF/GAS1" evidence="6">
    <location>
        <begin position="41"/>
        <end position="117"/>
    </location>
</feature>
<keyword evidence="3" id="KW-0732">Signal</keyword>
<keyword evidence="5" id="KW-0325">Glycoprotein</keyword>
<dbReference type="EMBL" id="FR905382">
    <property type="protein sequence ID" value="CDQ78869.1"/>
    <property type="molecule type" value="Genomic_DNA"/>
</dbReference>
<keyword evidence="2" id="KW-1003">Cell membrane</keyword>
<dbReference type="OrthoDB" id="5950623at2759"/>